<comment type="caution">
    <text evidence="3">The sequence shown here is derived from an EMBL/GenBank/DDBJ whole genome shotgun (WGS) entry which is preliminary data.</text>
</comment>
<dbReference type="Gene3D" id="3.30.2310.20">
    <property type="entry name" value="RelE-like"/>
    <property type="match status" value="1"/>
</dbReference>
<keyword evidence="2" id="KW-1277">Toxin-antitoxin system</keyword>
<dbReference type="PANTHER" id="PTHR33755:SF9">
    <property type="entry name" value="TOXIN PARE1"/>
    <property type="match status" value="1"/>
</dbReference>
<dbReference type="PANTHER" id="PTHR33755">
    <property type="entry name" value="TOXIN PARE1-RELATED"/>
    <property type="match status" value="1"/>
</dbReference>
<keyword evidence="4" id="KW-1185">Reference proteome</keyword>
<gene>
    <name evidence="3" type="ORF">ACFOMG_05400</name>
</gene>
<comment type="similarity">
    <text evidence="1">Belongs to the RelE toxin family.</text>
</comment>
<accession>A0ABV7VR15</accession>
<evidence type="ECO:0000256" key="2">
    <source>
        <dbReference type="ARBA" id="ARBA00022649"/>
    </source>
</evidence>
<dbReference type="RefSeq" id="WP_376865263.1">
    <property type="nucleotide sequence ID" value="NZ_JBHRYB010000005.1"/>
</dbReference>
<dbReference type="InterPro" id="IPR051803">
    <property type="entry name" value="TA_system_RelE-like_toxin"/>
</dbReference>
<protein>
    <submittedName>
        <fullName evidence="3">Type II toxin-antitoxin system RelE/ParE family toxin</fullName>
    </submittedName>
</protein>
<dbReference type="InterPro" id="IPR035093">
    <property type="entry name" value="RelE/ParE_toxin_dom_sf"/>
</dbReference>
<dbReference type="Proteomes" id="UP001595722">
    <property type="component" value="Unassembled WGS sequence"/>
</dbReference>
<organism evidence="3 4">
    <name type="scientific">Bacterioplanoides pacificum</name>
    <dbReference type="NCBI Taxonomy" id="1171596"/>
    <lineage>
        <taxon>Bacteria</taxon>
        <taxon>Pseudomonadati</taxon>
        <taxon>Pseudomonadota</taxon>
        <taxon>Gammaproteobacteria</taxon>
        <taxon>Oceanospirillales</taxon>
        <taxon>Oceanospirillaceae</taxon>
        <taxon>Bacterioplanoides</taxon>
    </lineage>
</organism>
<sequence length="98" mass="11538">MLYLLTEAAERDVLDIYLYGYQAFGQQQADIYHDVLEKTFEFLALNPYAGSKRPELDVRMMAEPIWIHPVRSHLVVYMIGNDKTVCIVRVRHAHEDWL</sequence>
<name>A0ABV7VR15_9GAMM</name>
<evidence type="ECO:0000256" key="1">
    <source>
        <dbReference type="ARBA" id="ARBA00006226"/>
    </source>
</evidence>
<evidence type="ECO:0000313" key="3">
    <source>
        <dbReference type="EMBL" id="MFC3679547.1"/>
    </source>
</evidence>
<dbReference type="EMBL" id="JBHRYB010000005">
    <property type="protein sequence ID" value="MFC3679547.1"/>
    <property type="molecule type" value="Genomic_DNA"/>
</dbReference>
<evidence type="ECO:0000313" key="4">
    <source>
        <dbReference type="Proteomes" id="UP001595722"/>
    </source>
</evidence>
<dbReference type="Pfam" id="PF05016">
    <property type="entry name" value="ParE_toxin"/>
    <property type="match status" value="1"/>
</dbReference>
<reference evidence="4" key="1">
    <citation type="journal article" date="2019" name="Int. J. Syst. Evol. Microbiol.">
        <title>The Global Catalogue of Microorganisms (GCM) 10K type strain sequencing project: providing services to taxonomists for standard genome sequencing and annotation.</title>
        <authorList>
            <consortium name="The Broad Institute Genomics Platform"/>
            <consortium name="The Broad Institute Genome Sequencing Center for Infectious Disease"/>
            <person name="Wu L."/>
            <person name="Ma J."/>
        </authorList>
    </citation>
    <scope>NUCLEOTIDE SEQUENCE [LARGE SCALE GENOMIC DNA]</scope>
    <source>
        <strain evidence="4">KCTC 42424</strain>
    </source>
</reference>
<dbReference type="InterPro" id="IPR007712">
    <property type="entry name" value="RelE/ParE_toxin"/>
</dbReference>
<proteinExistence type="inferred from homology"/>